<dbReference type="SMART" id="SM00642">
    <property type="entry name" value="Aamy"/>
    <property type="match status" value="1"/>
</dbReference>
<dbReference type="GO" id="GO:0009313">
    <property type="term" value="P:oligosaccharide catabolic process"/>
    <property type="evidence" value="ECO:0007669"/>
    <property type="project" value="TreeGrafter"/>
</dbReference>
<evidence type="ECO:0000313" key="6">
    <source>
        <dbReference type="Proteomes" id="UP000574769"/>
    </source>
</evidence>
<dbReference type="GO" id="GO:0004556">
    <property type="term" value="F:alpha-amylase activity"/>
    <property type="evidence" value="ECO:0007669"/>
    <property type="project" value="TreeGrafter"/>
</dbReference>
<organism evidence="5 6">
    <name type="scientific">Sphingomonas abaci</name>
    <dbReference type="NCBI Taxonomy" id="237611"/>
    <lineage>
        <taxon>Bacteria</taxon>
        <taxon>Pseudomonadati</taxon>
        <taxon>Pseudomonadota</taxon>
        <taxon>Alphaproteobacteria</taxon>
        <taxon>Sphingomonadales</taxon>
        <taxon>Sphingomonadaceae</taxon>
        <taxon>Sphingomonas</taxon>
    </lineage>
</organism>
<dbReference type="Gene3D" id="3.20.20.80">
    <property type="entry name" value="Glycosidases"/>
    <property type="match status" value="2"/>
</dbReference>
<evidence type="ECO:0000256" key="3">
    <source>
        <dbReference type="ARBA" id="ARBA00023295"/>
    </source>
</evidence>
<dbReference type="Pfam" id="PF00128">
    <property type="entry name" value="Alpha-amylase"/>
    <property type="match status" value="1"/>
</dbReference>
<proteinExistence type="inferred from homology"/>
<keyword evidence="6" id="KW-1185">Reference proteome</keyword>
<evidence type="ECO:0000256" key="2">
    <source>
        <dbReference type="ARBA" id="ARBA00022801"/>
    </source>
</evidence>
<dbReference type="EC" id="3.2.1.10" evidence="5"/>
<dbReference type="CDD" id="cd11331">
    <property type="entry name" value="AmyAc_OligoGlu_like"/>
    <property type="match status" value="1"/>
</dbReference>
<dbReference type="RefSeq" id="WP_184111940.1">
    <property type="nucleotide sequence ID" value="NZ_JACHNY010000001.1"/>
</dbReference>
<protein>
    <submittedName>
        <fullName evidence="5">Oligo-1,6-glucosidase/alpha-glucosidase</fullName>
        <ecNumber evidence="5">3.2.1.10</ecNumber>
        <ecNumber evidence="5">3.2.1.20</ecNumber>
    </submittedName>
</protein>
<dbReference type="EC" id="3.2.1.20" evidence="5"/>
<keyword evidence="2 5" id="KW-0378">Hydrolase</keyword>
<dbReference type="EMBL" id="JACHNY010000001">
    <property type="protein sequence ID" value="MBB4616831.1"/>
    <property type="molecule type" value="Genomic_DNA"/>
</dbReference>
<accession>A0A7W7EX77</accession>
<dbReference type="SUPFAM" id="SSF51445">
    <property type="entry name" value="(Trans)glycosidases"/>
    <property type="match status" value="1"/>
</dbReference>
<dbReference type="AlphaFoldDB" id="A0A7W7EX77"/>
<sequence>MTDPHPDLAPWWRGGVIYQIYPRSFQDSDGDGIGDLAGIAQRLDHVAALGVDAIWLSPIFPSPMADFGYDIADYRGIEPVFGDMAAFDALLAAIHARGLKLLLDFVPNHSSTAHPWFQASRSSRDDPKRDWYIWRDPAPGGGPPNNWISDMGGPAWEYDPATGQYYLHTFLKEQADLNWRNPAVRTAMLDVMRFWFDRGVDGFRIDVLWHIIKAEGLPDNPVNPDWRPGRTERDRLIQLYSTDQPEAHAIAAAMRALADGYGERLLVGEIFLPNDRHARWYGTPERPEVHLPFNFQLIENDWTAAGLRGVIAAYEASLPAYGWPNWVIGSHDAPRIAARIGERQARVAAMLLLTLRGTPTLYQGDELGIGRVAIPPDRIRDPQDLRQPGIGIGRDRSRTPMAWDAGPFAGFSTVEPWLPLHDDWPTRNVAAEADDPGSMLILYRRLLALRRASPALTLGAIALLEAPDGVLAYDRVHAGERVRVLLNLTGGAVALPWTGDVLCSTLDDATDPAGLRADEGLILHLPL</sequence>
<reference evidence="5 6" key="1">
    <citation type="submission" date="2020-08" db="EMBL/GenBank/DDBJ databases">
        <title>Genomic Encyclopedia of Type Strains, Phase IV (KMG-IV): sequencing the most valuable type-strain genomes for metagenomic binning, comparative biology and taxonomic classification.</title>
        <authorList>
            <person name="Goeker M."/>
        </authorList>
    </citation>
    <scope>NUCLEOTIDE SEQUENCE [LARGE SCALE GENOMIC DNA]</scope>
    <source>
        <strain evidence="5 6">DSM 15867</strain>
    </source>
</reference>
<dbReference type="Gene3D" id="3.90.400.10">
    <property type="entry name" value="Oligo-1,6-glucosidase, Domain 2"/>
    <property type="match status" value="1"/>
</dbReference>
<dbReference type="InterPro" id="IPR045857">
    <property type="entry name" value="O16G_dom_2"/>
</dbReference>
<dbReference type="FunFam" id="3.90.400.10:FF:000002">
    <property type="entry name" value="Sucrose isomerase"/>
    <property type="match status" value="1"/>
</dbReference>
<dbReference type="PANTHER" id="PTHR10357:SF179">
    <property type="entry name" value="NEUTRAL AND BASIC AMINO ACID TRANSPORT PROTEIN RBAT"/>
    <property type="match status" value="1"/>
</dbReference>
<name>A0A7W7EX77_9SPHN</name>
<comment type="similarity">
    <text evidence="1">Belongs to the glycosyl hydrolase 13 family.</text>
</comment>
<dbReference type="InterPro" id="IPR006047">
    <property type="entry name" value="GH13_cat_dom"/>
</dbReference>
<dbReference type="Proteomes" id="UP000574769">
    <property type="component" value="Unassembled WGS sequence"/>
</dbReference>
<evidence type="ECO:0000256" key="1">
    <source>
        <dbReference type="ARBA" id="ARBA00008061"/>
    </source>
</evidence>
<dbReference type="GO" id="GO:0004558">
    <property type="term" value="F:alpha-1,4-glucosidase activity"/>
    <property type="evidence" value="ECO:0007669"/>
    <property type="project" value="UniProtKB-EC"/>
</dbReference>
<keyword evidence="3 5" id="KW-0326">Glycosidase</keyword>
<evidence type="ECO:0000313" key="5">
    <source>
        <dbReference type="EMBL" id="MBB4616831.1"/>
    </source>
</evidence>
<dbReference type="PANTHER" id="PTHR10357">
    <property type="entry name" value="ALPHA-AMYLASE FAMILY MEMBER"/>
    <property type="match status" value="1"/>
</dbReference>
<comment type="caution">
    <text evidence="5">The sequence shown here is derived from an EMBL/GenBank/DDBJ whole genome shotgun (WGS) entry which is preliminary data.</text>
</comment>
<evidence type="ECO:0000259" key="4">
    <source>
        <dbReference type="SMART" id="SM00642"/>
    </source>
</evidence>
<dbReference type="GO" id="GO:0004574">
    <property type="term" value="F:oligo-1,6-glucosidase activity"/>
    <property type="evidence" value="ECO:0007669"/>
    <property type="project" value="UniProtKB-EC"/>
</dbReference>
<dbReference type="InterPro" id="IPR017853">
    <property type="entry name" value="GH"/>
</dbReference>
<feature type="domain" description="Glycosyl hydrolase family 13 catalytic" evidence="4">
    <location>
        <begin position="19"/>
        <end position="398"/>
    </location>
</feature>
<gene>
    <name evidence="5" type="ORF">GGQ96_000937</name>
</gene>